<evidence type="ECO:0000313" key="3">
    <source>
        <dbReference type="EMBL" id="OQA51804.1"/>
    </source>
</evidence>
<accession>A0A1V5SBW8</accession>
<dbReference type="PANTHER" id="PTHR47559:SF1">
    <property type="entry name" value="OS03G0844900 PROTEIN"/>
    <property type="match status" value="1"/>
</dbReference>
<dbReference type="PRINTS" id="PR00681">
    <property type="entry name" value="RIBOSOMALS1"/>
</dbReference>
<comment type="function">
    <text evidence="1">Binds mRNA; thus facilitating recognition of the initiation point. It is needed to translate mRNA with a short Shine-Dalgarno (SD) purine-rich sequence.</text>
</comment>
<gene>
    <name evidence="3" type="primary">rps1</name>
    <name evidence="3" type="ORF">BWY43_00812</name>
</gene>
<feature type="domain" description="S1 motif" evidence="2">
    <location>
        <begin position="32"/>
        <end position="96"/>
    </location>
</feature>
<dbReference type="InterPro" id="IPR003029">
    <property type="entry name" value="S1_domain"/>
</dbReference>
<sequence>MAVKVKKEEEKELTMDKVVEEAGDQVVPFSIGNSVDCEVVEITGNRILCDVAGLTYGFVPEKEFSFDTNELKTGDKITASVVSMENKEGYVVLSLRRADRDRLWDNLKEKMDKGTLVEVKVANANRGGLMVEIGGIQGFLPVSQLSVEHYPRVEGGDPGQILQKLKKMIGTALTTKIIAADKDEEKLIFSEKMAVAEAAGGVDTLFDTGETVEGVITGIAPFGLFVNLNNIEALVHISEVSWDHVEDLHKMFKVGQKIKAKVVKIDAGKISLSIKRLTNDPWIEKMKKMRVGQKVEGEISKMTAYGAFVKMENSLDGLVNATGTDADKIKSLKEGEKHRFEVIELKPEARRIGLRLAD</sequence>
<dbReference type="Pfam" id="PF00575">
    <property type="entry name" value="S1"/>
    <property type="match status" value="3"/>
</dbReference>
<dbReference type="GO" id="GO:0003676">
    <property type="term" value="F:nucleic acid binding"/>
    <property type="evidence" value="ECO:0007669"/>
    <property type="project" value="InterPro"/>
</dbReference>
<feature type="domain" description="S1 motif" evidence="2">
    <location>
        <begin position="292"/>
        <end position="357"/>
    </location>
</feature>
<keyword evidence="3" id="KW-0687">Ribonucleoprotein</keyword>
<dbReference type="Gene3D" id="2.40.50.140">
    <property type="entry name" value="Nucleic acid-binding proteins"/>
    <property type="match status" value="4"/>
</dbReference>
<dbReference type="SUPFAM" id="SSF50249">
    <property type="entry name" value="Nucleic acid-binding proteins"/>
    <property type="match status" value="4"/>
</dbReference>
<keyword evidence="3" id="KW-0689">Ribosomal protein</keyword>
<dbReference type="InterPro" id="IPR012340">
    <property type="entry name" value="NA-bd_OB-fold"/>
</dbReference>
<dbReference type="FunFam" id="2.40.50.140:FF:000103">
    <property type="entry name" value="protein RRP5 homolog"/>
    <property type="match status" value="1"/>
</dbReference>
<dbReference type="GO" id="GO:0005840">
    <property type="term" value="C:ribosome"/>
    <property type="evidence" value="ECO:0007669"/>
    <property type="project" value="UniProtKB-KW"/>
</dbReference>
<evidence type="ECO:0000256" key="1">
    <source>
        <dbReference type="ARBA" id="ARBA00025604"/>
    </source>
</evidence>
<dbReference type="EMBL" id="MWBO01000063">
    <property type="protein sequence ID" value="OQA51804.1"/>
    <property type="molecule type" value="Genomic_DNA"/>
</dbReference>
<dbReference type="InterPro" id="IPR052757">
    <property type="entry name" value="Ribosomal_protein_S1"/>
</dbReference>
<reference evidence="3" key="1">
    <citation type="submission" date="2017-02" db="EMBL/GenBank/DDBJ databases">
        <title>Delving into the versatile metabolic prowess of the omnipresent phylum Bacteroidetes.</title>
        <authorList>
            <person name="Nobu M.K."/>
            <person name="Mei R."/>
            <person name="Narihiro T."/>
            <person name="Kuroda K."/>
            <person name="Liu W.-T."/>
        </authorList>
    </citation>
    <scope>NUCLEOTIDE SEQUENCE</scope>
    <source>
        <strain evidence="3">ADurb.Bin280</strain>
    </source>
</reference>
<proteinExistence type="predicted"/>
<dbReference type="InterPro" id="IPR035104">
    <property type="entry name" value="Ribosomal_protein_S1-like"/>
</dbReference>
<dbReference type="Proteomes" id="UP000485367">
    <property type="component" value="Unassembled WGS sequence"/>
</dbReference>
<dbReference type="PANTHER" id="PTHR47559">
    <property type="entry name" value="OS03G0844900 PROTEIN"/>
    <property type="match status" value="1"/>
</dbReference>
<organism evidence="3">
    <name type="scientific">candidate division WS2 bacterium ADurb.Bin280</name>
    <dbReference type="NCBI Taxonomy" id="1852829"/>
    <lineage>
        <taxon>Bacteria</taxon>
        <taxon>candidate division WS2</taxon>
    </lineage>
</organism>
<dbReference type="AlphaFoldDB" id="A0A1V5SBW8"/>
<dbReference type="SMART" id="SM00316">
    <property type="entry name" value="S1"/>
    <property type="match status" value="4"/>
</dbReference>
<dbReference type="PROSITE" id="PS50126">
    <property type="entry name" value="S1"/>
    <property type="match status" value="4"/>
</dbReference>
<name>A0A1V5SBW8_9BACT</name>
<feature type="domain" description="S1 motif" evidence="2">
    <location>
        <begin position="209"/>
        <end position="275"/>
    </location>
</feature>
<feature type="domain" description="S1 motif" evidence="2">
    <location>
        <begin position="114"/>
        <end position="192"/>
    </location>
</feature>
<protein>
    <submittedName>
        <fullName evidence="3">30S ribosomal protein S1</fullName>
    </submittedName>
</protein>
<evidence type="ECO:0000259" key="2">
    <source>
        <dbReference type="PROSITE" id="PS50126"/>
    </source>
</evidence>
<comment type="caution">
    <text evidence="3">The sequence shown here is derived from an EMBL/GenBank/DDBJ whole genome shotgun (WGS) entry which is preliminary data.</text>
</comment>